<dbReference type="GO" id="GO:0051123">
    <property type="term" value="P:RNA polymerase II preinitiation complex assembly"/>
    <property type="evidence" value="ECO:0007669"/>
    <property type="project" value="TreeGrafter"/>
</dbReference>
<feature type="compositionally biased region" description="Polar residues" evidence="6">
    <location>
        <begin position="149"/>
        <end position="163"/>
    </location>
</feature>
<dbReference type="PANTHER" id="PTHR48068">
    <property type="entry name" value="TAF9 RNA POLYMERASE II, TATA BOX-BINDING PROTEIN (TBP)-ASSOCIATED FACTOR"/>
    <property type="match status" value="1"/>
</dbReference>
<dbReference type="GO" id="GO:0005669">
    <property type="term" value="C:transcription factor TFIID complex"/>
    <property type="evidence" value="ECO:0007669"/>
    <property type="project" value="TreeGrafter"/>
</dbReference>
<evidence type="ECO:0000256" key="4">
    <source>
        <dbReference type="ARBA" id="ARBA00023163"/>
    </source>
</evidence>
<dbReference type="AlphaFoldDB" id="A0A8H7BPG1"/>
<organism evidence="7 8">
    <name type="scientific">Apophysomyces ossiformis</name>
    <dbReference type="NCBI Taxonomy" id="679940"/>
    <lineage>
        <taxon>Eukaryota</taxon>
        <taxon>Fungi</taxon>
        <taxon>Fungi incertae sedis</taxon>
        <taxon>Mucoromycota</taxon>
        <taxon>Mucoromycotina</taxon>
        <taxon>Mucoromycetes</taxon>
        <taxon>Mucorales</taxon>
        <taxon>Mucorineae</taxon>
        <taxon>Mucoraceae</taxon>
        <taxon>Apophysomyces</taxon>
    </lineage>
</organism>
<dbReference type="InterPro" id="IPR003162">
    <property type="entry name" value="TFIID-31"/>
</dbReference>
<dbReference type="PANTHER" id="PTHR48068:SF4">
    <property type="entry name" value="TATA-BOX BINDING PROTEIN ASSOCIATED FACTOR 9"/>
    <property type="match status" value="1"/>
</dbReference>
<dbReference type="OrthoDB" id="341924at2759"/>
<evidence type="ECO:0000313" key="7">
    <source>
        <dbReference type="EMBL" id="KAF7727624.1"/>
    </source>
</evidence>
<comment type="subcellular location">
    <subcellularLocation>
        <location evidence="1">Nucleus</location>
    </subcellularLocation>
</comment>
<evidence type="ECO:0000256" key="1">
    <source>
        <dbReference type="ARBA" id="ARBA00004123"/>
    </source>
</evidence>
<name>A0A8H7BPG1_9FUNG</name>
<dbReference type="GO" id="GO:0000124">
    <property type="term" value="C:SAGA complex"/>
    <property type="evidence" value="ECO:0007669"/>
    <property type="project" value="TreeGrafter"/>
</dbReference>
<dbReference type="GO" id="GO:0016251">
    <property type="term" value="F:RNA polymerase II general transcription initiation factor activity"/>
    <property type="evidence" value="ECO:0007669"/>
    <property type="project" value="TreeGrafter"/>
</dbReference>
<evidence type="ECO:0000256" key="2">
    <source>
        <dbReference type="ARBA" id="ARBA00007646"/>
    </source>
</evidence>
<dbReference type="InterPro" id="IPR009072">
    <property type="entry name" value="Histone-fold"/>
</dbReference>
<evidence type="ECO:0000313" key="8">
    <source>
        <dbReference type="Proteomes" id="UP000605846"/>
    </source>
</evidence>
<comment type="similarity">
    <text evidence="2">Belongs to the TAF9 family.</text>
</comment>
<dbReference type="GO" id="GO:0046982">
    <property type="term" value="F:protein heterodimerization activity"/>
    <property type="evidence" value="ECO:0007669"/>
    <property type="project" value="InterPro"/>
</dbReference>
<dbReference type="Pfam" id="PF02291">
    <property type="entry name" value="TFIID-31kDa"/>
    <property type="match status" value="1"/>
</dbReference>
<protein>
    <submittedName>
        <fullName evidence="7">Transcription initiation factor TFIID subunit 9B</fullName>
    </submittedName>
</protein>
<dbReference type="InterPro" id="IPR051431">
    <property type="entry name" value="TFIID_subunit_9"/>
</dbReference>
<dbReference type="SUPFAM" id="SSF47113">
    <property type="entry name" value="Histone-fold"/>
    <property type="match status" value="1"/>
</dbReference>
<keyword evidence="4" id="KW-0804">Transcription</keyword>
<comment type="caution">
    <text evidence="7">The sequence shown here is derived from an EMBL/GenBank/DDBJ whole genome shotgun (WGS) entry which is preliminary data.</text>
</comment>
<evidence type="ECO:0000256" key="3">
    <source>
        <dbReference type="ARBA" id="ARBA00023015"/>
    </source>
</evidence>
<dbReference type="FunFam" id="1.10.20.10:FF:000018">
    <property type="entry name" value="Transcription initiation factor TFIID subunit 9"/>
    <property type="match status" value="1"/>
</dbReference>
<accession>A0A8H7BPG1</accession>
<dbReference type="Gene3D" id="1.10.20.10">
    <property type="entry name" value="Histone, subunit A"/>
    <property type="match status" value="1"/>
</dbReference>
<dbReference type="Proteomes" id="UP000605846">
    <property type="component" value="Unassembled WGS sequence"/>
</dbReference>
<evidence type="ECO:0000256" key="6">
    <source>
        <dbReference type="SAM" id="MobiDB-lite"/>
    </source>
</evidence>
<keyword evidence="3" id="KW-0805">Transcription regulation</keyword>
<sequence>MAIDSQVYQKQSQPRDARIISLILQSLGVEDYDPKVVHQLLEFAHRYTTDVFQDALVYGEHANKTDLDLEDIQLAIQGRVNHSFTTPPPKEFLLELAQEKNKAPLPLIPEKYGIRLPPEKYCLTGLNFAIQPVPDATPAPQPILDKPQLNPQTSSPTISSQDTSRNELEFDTVSQTQPAPFSAKPQQQPLASQQQQQQPMKRGRDVMEDDDYDF</sequence>
<dbReference type="EMBL" id="JABAYA010000052">
    <property type="protein sequence ID" value="KAF7727624.1"/>
    <property type="molecule type" value="Genomic_DNA"/>
</dbReference>
<evidence type="ECO:0000256" key="5">
    <source>
        <dbReference type="ARBA" id="ARBA00023242"/>
    </source>
</evidence>
<feature type="compositionally biased region" description="Low complexity" evidence="6">
    <location>
        <begin position="185"/>
        <end position="199"/>
    </location>
</feature>
<dbReference type="CDD" id="cd07979">
    <property type="entry name" value="HFD_TAF9"/>
    <property type="match status" value="1"/>
</dbReference>
<proteinExistence type="inferred from homology"/>
<gene>
    <name evidence="7" type="primary">TAF9B</name>
    <name evidence="7" type="ORF">EC973_007282</name>
</gene>
<keyword evidence="5" id="KW-0539">Nucleus</keyword>
<reference evidence="7" key="1">
    <citation type="submission" date="2020-01" db="EMBL/GenBank/DDBJ databases">
        <title>Genome Sequencing of Three Apophysomyces-Like Fungal Strains Confirms a Novel Fungal Genus in the Mucoromycota with divergent Burkholderia-like Endosymbiotic Bacteria.</title>
        <authorList>
            <person name="Stajich J.E."/>
            <person name="Macias A.M."/>
            <person name="Carter-House D."/>
            <person name="Lovett B."/>
            <person name="Kasson L.R."/>
            <person name="Berry K."/>
            <person name="Grigoriev I."/>
            <person name="Chang Y."/>
            <person name="Spatafora J."/>
            <person name="Kasson M.T."/>
        </authorList>
    </citation>
    <scope>NUCLEOTIDE SEQUENCE</scope>
    <source>
        <strain evidence="7">NRRL A-21654</strain>
    </source>
</reference>
<keyword evidence="8" id="KW-1185">Reference proteome</keyword>
<dbReference type="GO" id="GO:0003713">
    <property type="term" value="F:transcription coactivator activity"/>
    <property type="evidence" value="ECO:0007669"/>
    <property type="project" value="TreeGrafter"/>
</dbReference>
<feature type="region of interest" description="Disordered" evidence="6">
    <location>
        <begin position="137"/>
        <end position="214"/>
    </location>
</feature>